<comment type="caution">
    <text evidence="1">The sequence shown here is derived from an EMBL/GenBank/DDBJ whole genome shotgun (WGS) entry which is preliminary data.</text>
</comment>
<evidence type="ECO:0000313" key="1">
    <source>
        <dbReference type="EMBL" id="MCF0060113.1"/>
    </source>
</evidence>
<reference evidence="1" key="1">
    <citation type="submission" date="2021-12" db="EMBL/GenBank/DDBJ databases">
        <title>Novel species in genus Dyadobacter.</title>
        <authorList>
            <person name="Ma C."/>
        </authorList>
    </citation>
    <scope>NUCLEOTIDE SEQUENCE</scope>
    <source>
        <strain evidence="1">LJ419</strain>
    </source>
</reference>
<organism evidence="1 2">
    <name type="scientific">Dyadobacter chenwenxiniae</name>
    <dbReference type="NCBI Taxonomy" id="2906456"/>
    <lineage>
        <taxon>Bacteria</taxon>
        <taxon>Pseudomonadati</taxon>
        <taxon>Bacteroidota</taxon>
        <taxon>Cytophagia</taxon>
        <taxon>Cytophagales</taxon>
        <taxon>Spirosomataceae</taxon>
        <taxon>Dyadobacter</taxon>
    </lineage>
</organism>
<accession>A0A9X1PG62</accession>
<protein>
    <submittedName>
        <fullName evidence="1">Uncharacterized protein</fullName>
    </submittedName>
</protein>
<dbReference type="RefSeq" id="WP_234652627.1">
    <property type="nucleotide sequence ID" value="NZ_CP094997.1"/>
</dbReference>
<sequence length="58" mass="6111">MKTAHSTKIPSTAPVGAVKVVAKGSLLSRMLETKKAVKAYLNGELTLSDLESKGIELV</sequence>
<proteinExistence type="predicted"/>
<dbReference type="EMBL" id="JAJTTC010000001">
    <property type="protein sequence ID" value="MCF0060113.1"/>
    <property type="molecule type" value="Genomic_DNA"/>
</dbReference>
<keyword evidence="2" id="KW-1185">Reference proteome</keyword>
<name>A0A9X1PG62_9BACT</name>
<evidence type="ECO:0000313" key="2">
    <source>
        <dbReference type="Proteomes" id="UP001139000"/>
    </source>
</evidence>
<dbReference type="Proteomes" id="UP001139000">
    <property type="component" value="Unassembled WGS sequence"/>
</dbReference>
<gene>
    <name evidence="1" type="ORF">LXM26_01305</name>
</gene>
<dbReference type="AlphaFoldDB" id="A0A9X1PG62"/>